<dbReference type="InParanoid" id="K3Z254"/>
<protein>
    <submittedName>
        <fullName evidence="1">Uncharacterized protein</fullName>
    </submittedName>
</protein>
<dbReference type="EnsemblPlants" id="KQL30948">
    <property type="protein sequence ID" value="KQL30948"/>
    <property type="gene ID" value="SETIT_020622mg"/>
</dbReference>
<dbReference type="Gramene" id="KQL30948">
    <property type="protein sequence ID" value="KQL30948"/>
    <property type="gene ID" value="SETIT_020622mg"/>
</dbReference>
<evidence type="ECO:0000313" key="2">
    <source>
        <dbReference type="Proteomes" id="UP000004995"/>
    </source>
</evidence>
<proteinExistence type="predicted"/>
<dbReference type="AlphaFoldDB" id="K3Z254"/>
<keyword evidence="2" id="KW-1185">Reference proteome</keyword>
<dbReference type="HOGENOM" id="CLU_3300279_0_0_1"/>
<accession>K3Z254</accession>
<name>K3Z254_SETIT</name>
<organism evidence="1 2">
    <name type="scientific">Setaria italica</name>
    <name type="common">Foxtail millet</name>
    <name type="synonym">Panicum italicum</name>
    <dbReference type="NCBI Taxonomy" id="4555"/>
    <lineage>
        <taxon>Eukaryota</taxon>
        <taxon>Viridiplantae</taxon>
        <taxon>Streptophyta</taxon>
        <taxon>Embryophyta</taxon>
        <taxon>Tracheophyta</taxon>
        <taxon>Spermatophyta</taxon>
        <taxon>Magnoliopsida</taxon>
        <taxon>Liliopsida</taxon>
        <taxon>Poales</taxon>
        <taxon>Poaceae</taxon>
        <taxon>PACMAD clade</taxon>
        <taxon>Panicoideae</taxon>
        <taxon>Panicodae</taxon>
        <taxon>Paniceae</taxon>
        <taxon>Cenchrinae</taxon>
        <taxon>Setaria</taxon>
    </lineage>
</organism>
<reference evidence="1" key="2">
    <citation type="submission" date="2018-08" db="UniProtKB">
        <authorList>
            <consortium name="EnsemblPlants"/>
        </authorList>
    </citation>
    <scope>IDENTIFICATION</scope>
    <source>
        <strain evidence="1">Yugu1</strain>
    </source>
</reference>
<dbReference type="Proteomes" id="UP000004995">
    <property type="component" value="Unassembled WGS sequence"/>
</dbReference>
<dbReference type="EMBL" id="AGNK02000494">
    <property type="status" value="NOT_ANNOTATED_CDS"/>
    <property type="molecule type" value="Genomic_DNA"/>
</dbReference>
<evidence type="ECO:0000313" key="1">
    <source>
        <dbReference type="EnsemblPlants" id="KQL30948"/>
    </source>
</evidence>
<sequence length="40" mass="4639">MLSIINRLLEVQFILKKGPVVSRSKLTNHKKRCTGRMIKT</sequence>
<reference evidence="2" key="1">
    <citation type="journal article" date="2012" name="Nat. Biotechnol.">
        <title>Reference genome sequence of the model plant Setaria.</title>
        <authorList>
            <person name="Bennetzen J.L."/>
            <person name="Schmutz J."/>
            <person name="Wang H."/>
            <person name="Percifield R."/>
            <person name="Hawkins J."/>
            <person name="Pontaroli A.C."/>
            <person name="Estep M."/>
            <person name="Feng L."/>
            <person name="Vaughn J.N."/>
            <person name="Grimwood J."/>
            <person name="Jenkins J."/>
            <person name="Barry K."/>
            <person name="Lindquist E."/>
            <person name="Hellsten U."/>
            <person name="Deshpande S."/>
            <person name="Wang X."/>
            <person name="Wu X."/>
            <person name="Mitros T."/>
            <person name="Triplett J."/>
            <person name="Yang X."/>
            <person name="Ye C.Y."/>
            <person name="Mauro-Herrera M."/>
            <person name="Wang L."/>
            <person name="Li P."/>
            <person name="Sharma M."/>
            <person name="Sharma R."/>
            <person name="Ronald P.C."/>
            <person name="Panaud O."/>
            <person name="Kellogg E.A."/>
            <person name="Brutnell T.P."/>
            <person name="Doust A.N."/>
            <person name="Tuskan G.A."/>
            <person name="Rokhsar D."/>
            <person name="Devos K.M."/>
        </authorList>
    </citation>
    <scope>NUCLEOTIDE SEQUENCE [LARGE SCALE GENOMIC DNA]</scope>
    <source>
        <strain evidence="2">cv. Yugu1</strain>
    </source>
</reference>